<name>A0AAU7BP90_9FLAO</name>
<dbReference type="EMBL" id="CP157199">
    <property type="protein sequence ID" value="XBG60145.1"/>
    <property type="molecule type" value="Genomic_DNA"/>
</dbReference>
<dbReference type="InterPro" id="IPR027843">
    <property type="entry name" value="DUF4440"/>
</dbReference>
<evidence type="ECO:0000313" key="2">
    <source>
        <dbReference type="EMBL" id="XBG60145.1"/>
    </source>
</evidence>
<reference evidence="2" key="1">
    <citation type="submission" date="2024-05" db="EMBL/GenBank/DDBJ databases">
        <title>Pontimicrobium maritimus sp. nov., isolated form sea water.</title>
        <authorList>
            <person name="Muhammad N."/>
            <person name="Vuong T.Q."/>
            <person name="Han H.L."/>
            <person name="Kim S.-G."/>
        </authorList>
    </citation>
    <scope>NUCLEOTIDE SEQUENCE</scope>
    <source>
        <strain evidence="2">SW4</strain>
    </source>
</reference>
<dbReference type="SUPFAM" id="SSF54427">
    <property type="entry name" value="NTF2-like"/>
    <property type="match status" value="1"/>
</dbReference>
<feature type="domain" description="DUF4440" evidence="1">
    <location>
        <begin position="32"/>
        <end position="149"/>
    </location>
</feature>
<protein>
    <submittedName>
        <fullName evidence="2">Nuclear transport factor 2 family protein</fullName>
    </submittedName>
</protein>
<dbReference type="Gene3D" id="3.10.450.50">
    <property type="match status" value="1"/>
</dbReference>
<organism evidence="2">
    <name type="scientific">Pontimicrobium sp. SW4</name>
    <dbReference type="NCBI Taxonomy" id="3153519"/>
    <lineage>
        <taxon>Bacteria</taxon>
        <taxon>Pseudomonadati</taxon>
        <taxon>Bacteroidota</taxon>
        <taxon>Flavobacteriia</taxon>
        <taxon>Flavobacteriales</taxon>
        <taxon>Flavobacteriaceae</taxon>
        <taxon>Pontimicrobium</taxon>
    </lineage>
</organism>
<sequence>MTKPYLLSLVIIVCVSCNKQQPFSIEKETASILKLHHAQREYHFNKDSMAFANQLSKNFISVNRGEISKPTKDATIARYNSYFSSVEFVKWDDVSEPIIKFSDDGSMAYTIVDKIVTVTFKDSTENIIEEETHFSWTAIYKKYGDEWKIDHVASTNKPSIKHSIDN</sequence>
<dbReference type="RefSeq" id="WP_347922332.1">
    <property type="nucleotide sequence ID" value="NZ_CP157199.1"/>
</dbReference>
<accession>A0AAU7BP90</accession>
<proteinExistence type="predicted"/>
<dbReference type="Pfam" id="PF14534">
    <property type="entry name" value="DUF4440"/>
    <property type="match status" value="1"/>
</dbReference>
<gene>
    <name evidence="2" type="ORF">ABGB03_09795</name>
</gene>
<evidence type="ECO:0000259" key="1">
    <source>
        <dbReference type="Pfam" id="PF14534"/>
    </source>
</evidence>
<dbReference type="AlphaFoldDB" id="A0AAU7BP90"/>
<dbReference type="InterPro" id="IPR032710">
    <property type="entry name" value="NTF2-like_dom_sf"/>
</dbReference>